<reference evidence="7" key="1">
    <citation type="journal article" date="2020" name="Mol. Plant Microbe Interact.">
        <title>Genome Sequence of the Biocontrol Agent Coniothyrium minitans strain Conio (IMI 134523).</title>
        <authorList>
            <person name="Patel D."/>
            <person name="Shittu T.A."/>
            <person name="Baroncelli R."/>
            <person name="Muthumeenakshi S."/>
            <person name="Osborne T.H."/>
            <person name="Janganan T.K."/>
            <person name="Sreenivasaprasad S."/>
        </authorList>
    </citation>
    <scope>NUCLEOTIDE SEQUENCE</scope>
    <source>
        <strain evidence="7">Conio</strain>
    </source>
</reference>
<evidence type="ECO:0000256" key="6">
    <source>
        <dbReference type="SAM" id="Phobius"/>
    </source>
</evidence>
<keyword evidence="2 6" id="KW-0812">Transmembrane</keyword>
<evidence type="ECO:0000313" key="8">
    <source>
        <dbReference type="Proteomes" id="UP000756921"/>
    </source>
</evidence>
<evidence type="ECO:0000256" key="1">
    <source>
        <dbReference type="ARBA" id="ARBA00004141"/>
    </source>
</evidence>
<evidence type="ECO:0008006" key="9">
    <source>
        <dbReference type="Google" id="ProtNLM"/>
    </source>
</evidence>
<name>A0A9P6GC80_9PLEO</name>
<dbReference type="EMBL" id="WJXW01000010">
    <property type="protein sequence ID" value="KAF9732749.1"/>
    <property type="molecule type" value="Genomic_DNA"/>
</dbReference>
<accession>A0A9P6GC80</accession>
<keyword evidence="4 6" id="KW-0472">Membrane</keyword>
<dbReference type="AlphaFoldDB" id="A0A9P6GC80"/>
<sequence>MTKPQESIPPCQTSDHDKRSRLTHYRYFRSKLTRRVPEPRLTDRRIWHNWRRKNTDGLPSTMLMLWASCAVPFGVYAIVQKFSLALQLQPHCFGSLTLIAWGQTLYYGKKWRAWTATAATVGMMVAFAASEAILILTLRIPYYKGVEWPMMMMAILASVMQCLGLVMPYFELAKRQGRVIGIDFWFLLIDYTGAFFSLMALVAQHTFDALGGSMYIVAMTLETGIVVSQAIWLWRVRHIRHEANKLGMTYDEYVDANPSKKLSRKASLETVADVEAAHPEGLAVPEKCLSRTQENVPTEEPTNTKTKNAQLHEKTLEAPEKCSPRADDRIC</sequence>
<comment type="caution">
    <text evidence="7">The sequence shown here is derived from an EMBL/GenBank/DDBJ whole genome shotgun (WGS) entry which is preliminary data.</text>
</comment>
<organism evidence="7 8">
    <name type="scientific">Paraphaeosphaeria minitans</name>
    <dbReference type="NCBI Taxonomy" id="565426"/>
    <lineage>
        <taxon>Eukaryota</taxon>
        <taxon>Fungi</taxon>
        <taxon>Dikarya</taxon>
        <taxon>Ascomycota</taxon>
        <taxon>Pezizomycotina</taxon>
        <taxon>Dothideomycetes</taxon>
        <taxon>Pleosporomycetidae</taxon>
        <taxon>Pleosporales</taxon>
        <taxon>Massarineae</taxon>
        <taxon>Didymosphaeriaceae</taxon>
        <taxon>Paraphaeosphaeria</taxon>
    </lineage>
</organism>
<dbReference type="InterPro" id="IPR006603">
    <property type="entry name" value="PQ-loop_rpt"/>
</dbReference>
<dbReference type="Proteomes" id="UP000756921">
    <property type="component" value="Unassembled WGS sequence"/>
</dbReference>
<feature type="compositionally biased region" description="Basic and acidic residues" evidence="5">
    <location>
        <begin position="310"/>
        <end position="331"/>
    </location>
</feature>
<dbReference type="OrthoDB" id="407617at2759"/>
<comment type="subcellular location">
    <subcellularLocation>
        <location evidence="1">Membrane</location>
        <topology evidence="1">Multi-pass membrane protein</topology>
    </subcellularLocation>
</comment>
<gene>
    <name evidence="7" type="ORF">PMIN01_09607</name>
</gene>
<dbReference type="Pfam" id="PF04193">
    <property type="entry name" value="PQ-loop"/>
    <property type="match status" value="1"/>
</dbReference>
<evidence type="ECO:0000256" key="3">
    <source>
        <dbReference type="ARBA" id="ARBA00022989"/>
    </source>
</evidence>
<feature type="region of interest" description="Disordered" evidence="5">
    <location>
        <begin position="292"/>
        <end position="331"/>
    </location>
</feature>
<feature type="transmembrane region" description="Helical" evidence="6">
    <location>
        <begin position="58"/>
        <end position="78"/>
    </location>
</feature>
<evidence type="ECO:0000256" key="5">
    <source>
        <dbReference type="SAM" id="MobiDB-lite"/>
    </source>
</evidence>
<feature type="transmembrane region" description="Helical" evidence="6">
    <location>
        <begin position="182"/>
        <end position="202"/>
    </location>
</feature>
<keyword evidence="8" id="KW-1185">Reference proteome</keyword>
<evidence type="ECO:0000256" key="2">
    <source>
        <dbReference type="ARBA" id="ARBA00022692"/>
    </source>
</evidence>
<evidence type="ECO:0000313" key="7">
    <source>
        <dbReference type="EMBL" id="KAF9732749.1"/>
    </source>
</evidence>
<feature type="transmembrane region" description="Helical" evidence="6">
    <location>
        <begin position="214"/>
        <end position="234"/>
    </location>
</feature>
<protein>
    <recommendedName>
        <fullName evidence="9">PQ loop repeat protein</fullName>
    </recommendedName>
</protein>
<feature type="compositionally biased region" description="Polar residues" evidence="5">
    <location>
        <begin position="292"/>
        <end position="309"/>
    </location>
</feature>
<feature type="transmembrane region" description="Helical" evidence="6">
    <location>
        <begin position="148"/>
        <end position="170"/>
    </location>
</feature>
<evidence type="ECO:0000256" key="4">
    <source>
        <dbReference type="ARBA" id="ARBA00023136"/>
    </source>
</evidence>
<dbReference type="GO" id="GO:0016020">
    <property type="term" value="C:membrane"/>
    <property type="evidence" value="ECO:0007669"/>
    <property type="project" value="UniProtKB-SubCell"/>
</dbReference>
<dbReference type="SMART" id="SM00679">
    <property type="entry name" value="CTNS"/>
    <property type="match status" value="2"/>
</dbReference>
<keyword evidence="3 6" id="KW-1133">Transmembrane helix</keyword>
<proteinExistence type="predicted"/>
<dbReference type="Gene3D" id="1.20.1280.290">
    <property type="match status" value="1"/>
</dbReference>
<feature type="transmembrane region" description="Helical" evidence="6">
    <location>
        <begin position="113"/>
        <end position="136"/>
    </location>
</feature>